<reference evidence="1" key="1">
    <citation type="submission" date="2020-01" db="EMBL/GenBank/DDBJ databases">
        <title>Whole-genome analyses of novel actinobacteria.</title>
        <authorList>
            <person name="Sahin N."/>
        </authorList>
    </citation>
    <scope>NUCLEOTIDE SEQUENCE</scope>
    <source>
        <strain evidence="1">YC537</strain>
    </source>
</reference>
<dbReference type="AlphaFoldDB" id="A0A964XKZ2"/>
<dbReference type="RefSeq" id="WP_161694964.1">
    <property type="nucleotide sequence ID" value="NZ_JAAAHS010000032.1"/>
</dbReference>
<comment type="caution">
    <text evidence="1">The sequence shown here is derived from an EMBL/GenBank/DDBJ whole genome shotgun (WGS) entry which is preliminary data.</text>
</comment>
<dbReference type="OrthoDB" id="4245901at2"/>
<sequence length="179" mass="19241">MNTLAPKDLAAACAALRAVVRQLPYDTALPPVEDLARRTAQTVKLTRGAMRELDADGDIAIPRRAPVQRLRPDEAHPKDQDLVREVREGILSGSYRSGTPLPTGLLARRHNLETRRMARVCRPLLGAGFLVLRDESGGPRLYVAVPVPGDGDGPGLIRDYGLISEHRGSALSAEPAGTA</sequence>
<name>A0A964XKZ2_9ACTN</name>
<keyword evidence="2" id="KW-1185">Reference proteome</keyword>
<evidence type="ECO:0000313" key="1">
    <source>
        <dbReference type="EMBL" id="NBE51202.1"/>
    </source>
</evidence>
<dbReference type="Proteomes" id="UP000598297">
    <property type="component" value="Unassembled WGS sequence"/>
</dbReference>
<proteinExistence type="predicted"/>
<accession>A0A964XKZ2</accession>
<gene>
    <name evidence="1" type="ORF">GUY60_07150</name>
</gene>
<evidence type="ECO:0000313" key="2">
    <source>
        <dbReference type="Proteomes" id="UP000598297"/>
    </source>
</evidence>
<organism evidence="1 2">
    <name type="scientific">Streptomyces boluensis</name>
    <dbReference type="NCBI Taxonomy" id="1775135"/>
    <lineage>
        <taxon>Bacteria</taxon>
        <taxon>Bacillati</taxon>
        <taxon>Actinomycetota</taxon>
        <taxon>Actinomycetes</taxon>
        <taxon>Kitasatosporales</taxon>
        <taxon>Streptomycetaceae</taxon>
        <taxon>Streptomyces</taxon>
    </lineage>
</organism>
<protein>
    <submittedName>
        <fullName evidence="1">Uncharacterized protein</fullName>
    </submittedName>
</protein>
<dbReference type="EMBL" id="JAAAHS010000032">
    <property type="protein sequence ID" value="NBE51202.1"/>
    <property type="molecule type" value="Genomic_DNA"/>
</dbReference>